<dbReference type="AlphaFoldDB" id="A0A3L7ZPI2"/>
<accession>A0A3L7ZPI2</accession>
<dbReference type="RefSeq" id="WP_121735993.1">
    <property type="nucleotide sequence ID" value="NZ_QXXG01000011.1"/>
</dbReference>
<comment type="similarity">
    <text evidence="2">Belongs to the CRISPR-associated Csm5 family.</text>
</comment>
<evidence type="ECO:0000256" key="4">
    <source>
        <dbReference type="ARBA" id="ARBA00022884"/>
    </source>
</evidence>
<evidence type="ECO:0000256" key="3">
    <source>
        <dbReference type="ARBA" id="ARBA00016113"/>
    </source>
</evidence>
<evidence type="ECO:0000256" key="5">
    <source>
        <dbReference type="ARBA" id="ARBA00023118"/>
    </source>
</evidence>
<evidence type="ECO:0000313" key="8">
    <source>
        <dbReference type="EMBL" id="RLT73639.1"/>
    </source>
</evidence>
<organism evidence="8 9">
    <name type="scientific">Parabacteroides distasonis</name>
    <dbReference type="NCBI Taxonomy" id="823"/>
    <lineage>
        <taxon>Bacteria</taxon>
        <taxon>Pseudomonadati</taxon>
        <taxon>Bacteroidota</taxon>
        <taxon>Bacteroidia</taxon>
        <taxon>Bacteroidales</taxon>
        <taxon>Tannerellaceae</taxon>
        <taxon>Parabacteroides</taxon>
    </lineage>
</organism>
<dbReference type="InterPro" id="IPR005537">
    <property type="entry name" value="RAMP_III_fam"/>
</dbReference>
<dbReference type="InterPro" id="IPR010173">
    <property type="entry name" value="CRISPR-assoc_Csm5"/>
</dbReference>
<dbReference type="PANTHER" id="PTHR38007:SF1">
    <property type="entry name" value="CRISPR SYSTEM CMS PROTEIN CSM5"/>
    <property type="match status" value="1"/>
</dbReference>
<evidence type="ECO:0000313" key="9">
    <source>
        <dbReference type="Proteomes" id="UP000278164"/>
    </source>
</evidence>
<comment type="caution">
    <text evidence="8">The sequence shown here is derived from an EMBL/GenBank/DDBJ whole genome shotgun (WGS) entry which is preliminary data.</text>
</comment>
<dbReference type="Pfam" id="PF03787">
    <property type="entry name" value="RAMPs"/>
    <property type="match status" value="1"/>
</dbReference>
<proteinExistence type="inferred from homology"/>
<dbReference type="EMBL" id="RAYI01000015">
    <property type="protein sequence ID" value="RLT73639.1"/>
    <property type="molecule type" value="Genomic_DNA"/>
</dbReference>
<keyword evidence="5" id="KW-0051">Antiviral defense</keyword>
<dbReference type="GO" id="GO:0003723">
    <property type="term" value="F:RNA binding"/>
    <property type="evidence" value="ECO:0007669"/>
    <property type="project" value="UniProtKB-KW"/>
</dbReference>
<name>A0A3L7ZPI2_PARDI</name>
<keyword evidence="4" id="KW-0694">RNA-binding</keyword>
<gene>
    <name evidence="8" type="primary">csm5</name>
    <name evidence="8" type="ORF">D7V78_09445</name>
</gene>
<feature type="domain" description="CRISPR type III-associated protein" evidence="7">
    <location>
        <begin position="5"/>
        <end position="185"/>
    </location>
</feature>
<evidence type="ECO:0000256" key="2">
    <source>
        <dbReference type="ARBA" id="ARBA00006680"/>
    </source>
</evidence>
<dbReference type="Proteomes" id="UP000278164">
    <property type="component" value="Unassembled WGS sequence"/>
</dbReference>
<dbReference type="OrthoDB" id="24360at2"/>
<evidence type="ECO:0000256" key="1">
    <source>
        <dbReference type="ARBA" id="ARBA00003088"/>
    </source>
</evidence>
<comment type="function">
    <text evidence="1">This subunit might be involved in maturation of a crRNA intermediate to its mature form.</text>
</comment>
<dbReference type="PANTHER" id="PTHR38007">
    <property type="entry name" value="CRISPR SYSTEM CMS PROTEIN CSM5"/>
    <property type="match status" value="1"/>
</dbReference>
<protein>
    <recommendedName>
        <fullName evidence="3">CRISPR system Cms protein Csm5</fullName>
    </recommendedName>
    <alternativeName>
        <fullName evidence="6">CRISPR type III A-associated protein Csm5</fullName>
    </alternativeName>
</protein>
<reference evidence="8 9" key="1">
    <citation type="submission" date="2018-09" db="EMBL/GenBank/DDBJ databases">
        <title>Murine metabolic-syndrome-specific gut microbial biobank.</title>
        <authorList>
            <person name="Liu C."/>
        </authorList>
    </citation>
    <scope>NUCLEOTIDE SEQUENCE [LARGE SCALE GENOMIC DNA]</scope>
    <source>
        <strain evidence="8 9">8-P5</strain>
    </source>
</reference>
<dbReference type="NCBIfam" id="TIGR01899">
    <property type="entry name" value="cas_TM1807_csm5"/>
    <property type="match status" value="1"/>
</dbReference>
<dbReference type="GO" id="GO:0051607">
    <property type="term" value="P:defense response to virus"/>
    <property type="evidence" value="ECO:0007669"/>
    <property type="project" value="UniProtKB-KW"/>
</dbReference>
<evidence type="ECO:0000256" key="6">
    <source>
        <dbReference type="ARBA" id="ARBA00031720"/>
    </source>
</evidence>
<sequence>MSKVKIETLTPIHIGNGNFLQRNADFVLSSQGDDSFIHVIDPRKILDFIGVEHIDDWVLSIEKKEESMRDFVRRYRKDAHPDDYSQRIITNCAGEIKATDTLKECLHDGMGLPYIPGSSIKGAIRTAILTTLAKDRTLESKIKTFGKKMGAGQVEKDLFGKDPNNDIFRFLQVGDAYFERECEIAMRMINLNVTQKTNLQDRSKSQVVEAIGSGCDSVFQLKLAKNTYSWCKARSRNIGDLPKEMESEPSLLMSLNRHTKDLVSDEIAYWSDISSNKEGAEDYIVSMRHILDETKNCQEGKECVLRIGHGSGWRFITGAWCEGLDNFDEVIAVSRPNNGRYQEYDFPKSRRIDEDSDILGFVKLSLI</sequence>
<evidence type="ECO:0000259" key="7">
    <source>
        <dbReference type="Pfam" id="PF03787"/>
    </source>
</evidence>